<gene>
    <name evidence="2" type="ORF">G3I71_16335</name>
</gene>
<sequence>MESQVRGGTRWKRFAVVMVPSVAATACIGVALAQGALAASFSVSGQSFKVSADYIHGDGFSQYGAIDAGKTLDGKDTIHPVAVSAFTDATIQNMCQSVVTPNIPLLGSVTLQLTAGNSSDETKQVSAHNLYIDVEDLAAEKAVFNGMNIGVAAGSLTDPPMKGGSEKSNPYGFGQSADTVDLYKVKQTAWATTAGTFTLPGLSMKLYSGTKECY</sequence>
<dbReference type="Pfam" id="PF19741">
    <property type="entry name" value="DUF6230"/>
    <property type="match status" value="1"/>
</dbReference>
<reference evidence="2" key="1">
    <citation type="submission" date="2020-01" db="EMBL/GenBank/DDBJ databases">
        <title>Insect and environment-associated Actinomycetes.</title>
        <authorList>
            <person name="Currrie C."/>
            <person name="Chevrette M."/>
            <person name="Carlson C."/>
            <person name="Stubbendieck R."/>
            <person name="Wendt-Pienkowski E."/>
        </authorList>
    </citation>
    <scope>NUCLEOTIDE SEQUENCE</scope>
    <source>
        <strain evidence="2">SID12501</strain>
    </source>
</reference>
<dbReference type="InterPro" id="IPR046198">
    <property type="entry name" value="DUF6230"/>
</dbReference>
<dbReference type="RefSeq" id="WP_164315396.1">
    <property type="nucleotide sequence ID" value="NZ_JAAGLU010000012.1"/>
</dbReference>
<protein>
    <submittedName>
        <fullName evidence="2">Cholesterol esterase</fullName>
    </submittedName>
</protein>
<feature type="chain" id="PRO_5025461293" evidence="1">
    <location>
        <begin position="39"/>
        <end position="214"/>
    </location>
</feature>
<evidence type="ECO:0000256" key="1">
    <source>
        <dbReference type="SAM" id="SignalP"/>
    </source>
</evidence>
<comment type="caution">
    <text evidence="2">The sequence shown here is derived from an EMBL/GenBank/DDBJ whole genome shotgun (WGS) entry which is preliminary data.</text>
</comment>
<evidence type="ECO:0000313" key="2">
    <source>
        <dbReference type="EMBL" id="NEC87355.1"/>
    </source>
</evidence>
<dbReference type="AlphaFoldDB" id="A0A6B3BSM9"/>
<dbReference type="PROSITE" id="PS51257">
    <property type="entry name" value="PROKAR_LIPOPROTEIN"/>
    <property type="match status" value="1"/>
</dbReference>
<name>A0A6B3BSM9_9ACTN</name>
<accession>A0A6B3BSM9</accession>
<feature type="signal peptide" evidence="1">
    <location>
        <begin position="1"/>
        <end position="38"/>
    </location>
</feature>
<organism evidence="2">
    <name type="scientific">Streptomyces sp. SID12501</name>
    <dbReference type="NCBI Taxonomy" id="2706042"/>
    <lineage>
        <taxon>Bacteria</taxon>
        <taxon>Bacillati</taxon>
        <taxon>Actinomycetota</taxon>
        <taxon>Actinomycetes</taxon>
        <taxon>Kitasatosporales</taxon>
        <taxon>Streptomycetaceae</taxon>
        <taxon>Streptomyces</taxon>
    </lineage>
</organism>
<proteinExistence type="predicted"/>
<keyword evidence="1" id="KW-0732">Signal</keyword>
<dbReference type="EMBL" id="JAAGLU010000012">
    <property type="protein sequence ID" value="NEC87355.1"/>
    <property type="molecule type" value="Genomic_DNA"/>
</dbReference>